<name>A0ACC0NU57_RHOML</name>
<keyword evidence="2" id="KW-1185">Reference proteome</keyword>
<organism evidence="1 2">
    <name type="scientific">Rhododendron molle</name>
    <name type="common">Chinese azalea</name>
    <name type="synonym">Azalea mollis</name>
    <dbReference type="NCBI Taxonomy" id="49168"/>
    <lineage>
        <taxon>Eukaryota</taxon>
        <taxon>Viridiplantae</taxon>
        <taxon>Streptophyta</taxon>
        <taxon>Embryophyta</taxon>
        <taxon>Tracheophyta</taxon>
        <taxon>Spermatophyta</taxon>
        <taxon>Magnoliopsida</taxon>
        <taxon>eudicotyledons</taxon>
        <taxon>Gunneridae</taxon>
        <taxon>Pentapetalae</taxon>
        <taxon>asterids</taxon>
        <taxon>Ericales</taxon>
        <taxon>Ericaceae</taxon>
        <taxon>Ericoideae</taxon>
        <taxon>Rhodoreae</taxon>
        <taxon>Rhododendron</taxon>
    </lineage>
</organism>
<dbReference type="EMBL" id="CM046392">
    <property type="protein sequence ID" value="KAI8556835.1"/>
    <property type="molecule type" value="Genomic_DNA"/>
</dbReference>
<accession>A0ACC0NU57</accession>
<reference evidence="1" key="1">
    <citation type="submission" date="2022-02" db="EMBL/GenBank/DDBJ databases">
        <title>Plant Genome Project.</title>
        <authorList>
            <person name="Zhang R.-G."/>
        </authorList>
    </citation>
    <scope>NUCLEOTIDE SEQUENCE</scope>
    <source>
        <strain evidence="1">AT1</strain>
    </source>
</reference>
<sequence length="73" mass="7980">MLLISLSGGGRKPRHCGLPWFDPLRFLKSFRDTNTAVVEGSPITVVSRGSILFGFSKSLETPISCENVAGNWK</sequence>
<evidence type="ECO:0000313" key="2">
    <source>
        <dbReference type="Proteomes" id="UP001062846"/>
    </source>
</evidence>
<proteinExistence type="predicted"/>
<evidence type="ECO:0000313" key="1">
    <source>
        <dbReference type="EMBL" id="KAI8556835.1"/>
    </source>
</evidence>
<comment type="caution">
    <text evidence="1">The sequence shown here is derived from an EMBL/GenBank/DDBJ whole genome shotgun (WGS) entry which is preliminary data.</text>
</comment>
<protein>
    <submittedName>
        <fullName evidence="1">Uncharacterized protein</fullName>
    </submittedName>
</protein>
<gene>
    <name evidence="1" type="ORF">RHMOL_Rhmol05G0286300</name>
</gene>
<dbReference type="Proteomes" id="UP001062846">
    <property type="component" value="Chromosome 5"/>
</dbReference>